<organism evidence="2 3">
    <name type="scientific">Acetobacterium woodii (strain ATCC 29683 / DSM 1030 / JCM 2381 / KCTC 1655 / WB1)</name>
    <dbReference type="NCBI Taxonomy" id="931626"/>
    <lineage>
        <taxon>Bacteria</taxon>
        <taxon>Bacillati</taxon>
        <taxon>Bacillota</taxon>
        <taxon>Clostridia</taxon>
        <taxon>Eubacteriales</taxon>
        <taxon>Eubacteriaceae</taxon>
        <taxon>Acetobacterium</taxon>
    </lineage>
</organism>
<dbReference type="Pfam" id="PF07963">
    <property type="entry name" value="N_methyl"/>
    <property type="match status" value="1"/>
</dbReference>
<dbReference type="eggNOG" id="COG4966">
    <property type="taxonomic scope" value="Bacteria"/>
</dbReference>
<protein>
    <recommendedName>
        <fullName evidence="4">Prepilin-type N-terminal cleavage/methylation domain-containing protein</fullName>
    </recommendedName>
</protein>
<dbReference type="PROSITE" id="PS00409">
    <property type="entry name" value="PROKAR_NTER_METHYL"/>
    <property type="match status" value="1"/>
</dbReference>
<reference evidence="3" key="1">
    <citation type="submission" date="2011-07" db="EMBL/GenBank/DDBJ databases">
        <title>Complete genome sequence of Acetobacterium woodii.</title>
        <authorList>
            <person name="Poehlein A."/>
            <person name="Schmidt S."/>
            <person name="Kaster A.-K."/>
            <person name="Goenrich M."/>
            <person name="Vollmers J."/>
            <person name="Thuermer A."/>
            <person name="Gottschalk G."/>
            <person name="Thauer R.K."/>
            <person name="Daniel R."/>
            <person name="Mueller V."/>
        </authorList>
    </citation>
    <scope>NUCLEOTIDE SEQUENCE [LARGE SCALE GENOMIC DNA]</scope>
    <source>
        <strain evidence="3">ATCC 29683 / DSM 1030 / JCM 2381 / KCTC 1655 / WB1</strain>
    </source>
</reference>
<dbReference type="RefSeq" id="WP_014354621.1">
    <property type="nucleotide sequence ID" value="NC_016894.1"/>
</dbReference>
<dbReference type="EMBL" id="CP002987">
    <property type="protein sequence ID" value="AFA47017.1"/>
    <property type="molecule type" value="Genomic_DNA"/>
</dbReference>
<dbReference type="NCBIfam" id="TIGR02532">
    <property type="entry name" value="IV_pilin_GFxxxE"/>
    <property type="match status" value="1"/>
</dbReference>
<evidence type="ECO:0000313" key="3">
    <source>
        <dbReference type="Proteomes" id="UP000007177"/>
    </source>
</evidence>
<accession>H6LFS2</accession>
<dbReference type="HOGENOM" id="CLU_1465212_0_0_9"/>
<keyword evidence="1" id="KW-0472">Membrane</keyword>
<sequence length="184" mass="20208">MKSKSRCDGNKGFTLVELLVALMVSGIMIAMMASVFLMSQKIYTRGGDISFKQKSITNVETDLQNALSKAKSVVILGEPDINADFNIGFNASGLCTEEYYNKTTKTFDSYQIDQISEITLEAMQNGNVYSMNYKLFPKVEKSSMSTLSGAIIMNNIKNPGVFASPVILDKSAVNYLVIEFETGS</sequence>
<evidence type="ECO:0000313" key="2">
    <source>
        <dbReference type="EMBL" id="AFA47017.1"/>
    </source>
</evidence>
<dbReference type="Proteomes" id="UP000007177">
    <property type="component" value="Chromosome"/>
</dbReference>
<reference evidence="2 3" key="2">
    <citation type="journal article" date="2012" name="PLoS ONE">
        <title>An ancient pathway combining carbon dioxide fixation with the generation and utilization of a sodium ion gradient for ATP synthesis.</title>
        <authorList>
            <person name="Poehlein A."/>
            <person name="Schmidt S."/>
            <person name="Kaster A.K."/>
            <person name="Goenrich M."/>
            <person name="Vollmers J."/>
            <person name="Thurmer A."/>
            <person name="Bertsch J."/>
            <person name="Schuchmann K."/>
            <person name="Voigt B."/>
            <person name="Hecker M."/>
            <person name="Daniel R."/>
            <person name="Thauer R.K."/>
            <person name="Gottschalk G."/>
            <person name="Muller V."/>
        </authorList>
    </citation>
    <scope>NUCLEOTIDE SEQUENCE [LARGE SCALE GENOMIC DNA]</scope>
    <source>
        <strain evidence="3">ATCC 29683 / DSM 1030 / JCM 2381 / KCTC 1655 / WB1</strain>
    </source>
</reference>
<name>H6LFS2_ACEWD</name>
<keyword evidence="1" id="KW-0812">Transmembrane</keyword>
<dbReference type="OrthoDB" id="1778735at2"/>
<evidence type="ECO:0008006" key="4">
    <source>
        <dbReference type="Google" id="ProtNLM"/>
    </source>
</evidence>
<keyword evidence="3" id="KW-1185">Reference proteome</keyword>
<feature type="transmembrane region" description="Helical" evidence="1">
    <location>
        <begin position="12"/>
        <end position="38"/>
    </location>
</feature>
<dbReference type="STRING" id="931626.Awo_c02080"/>
<dbReference type="KEGG" id="awo:Awo_c02080"/>
<proteinExistence type="predicted"/>
<gene>
    <name evidence="2" type="ordered locus">Awo_c02080</name>
</gene>
<dbReference type="AlphaFoldDB" id="H6LFS2"/>
<evidence type="ECO:0000256" key="1">
    <source>
        <dbReference type="SAM" id="Phobius"/>
    </source>
</evidence>
<keyword evidence="1" id="KW-1133">Transmembrane helix</keyword>
<dbReference type="InterPro" id="IPR012902">
    <property type="entry name" value="N_methyl_site"/>
</dbReference>